<sequence length="70" mass="7502">FRKYEGEHHVVIGKDTRISGYMIENALTSGITSMGVNVILVGPFTTPGIAFLTRALRADAGIMISASHNP</sequence>
<reference evidence="5" key="2">
    <citation type="journal article" date="2014" name="ISME J.">
        <title>Microbial stratification in low pH oxic and suboxic macroscopic growths along an acid mine drainage.</title>
        <authorList>
            <person name="Mendez-Garcia C."/>
            <person name="Mesa V."/>
            <person name="Sprenger R.R."/>
            <person name="Richter M."/>
            <person name="Diez M.S."/>
            <person name="Solano J."/>
            <person name="Bargiela R."/>
            <person name="Golyshina O.V."/>
            <person name="Manteca A."/>
            <person name="Ramos J.L."/>
            <person name="Gallego J.R."/>
            <person name="Llorente I."/>
            <person name="Martins Dos Santos V.A."/>
            <person name="Jensen O.N."/>
            <person name="Pelaez A.I."/>
            <person name="Sanchez J."/>
            <person name="Ferrer M."/>
        </authorList>
    </citation>
    <scope>NUCLEOTIDE SEQUENCE</scope>
</reference>
<evidence type="ECO:0000313" key="5">
    <source>
        <dbReference type="EMBL" id="EQD54720.1"/>
    </source>
</evidence>
<dbReference type="SUPFAM" id="SSF53738">
    <property type="entry name" value="Phosphoglucomutase, first 3 domains"/>
    <property type="match status" value="1"/>
</dbReference>
<dbReference type="InterPro" id="IPR016066">
    <property type="entry name" value="A-D-PHexomutase_CS"/>
</dbReference>
<dbReference type="GO" id="GO:0004615">
    <property type="term" value="F:phosphomannomutase activity"/>
    <property type="evidence" value="ECO:0007669"/>
    <property type="project" value="TreeGrafter"/>
</dbReference>
<dbReference type="GO" id="GO:0008966">
    <property type="term" value="F:phosphoglucosamine mutase activity"/>
    <property type="evidence" value="ECO:0007669"/>
    <property type="project" value="TreeGrafter"/>
</dbReference>
<dbReference type="PANTHER" id="PTHR42946">
    <property type="entry name" value="PHOSPHOHEXOSE MUTASE"/>
    <property type="match status" value="1"/>
</dbReference>
<reference evidence="5" key="1">
    <citation type="submission" date="2013-08" db="EMBL/GenBank/DDBJ databases">
        <authorList>
            <person name="Mendez C."/>
            <person name="Richter M."/>
            <person name="Ferrer M."/>
            <person name="Sanchez J."/>
        </authorList>
    </citation>
    <scope>NUCLEOTIDE SEQUENCE</scope>
</reference>
<protein>
    <submittedName>
        <fullName evidence="5">Phosphoglucosamine mutase</fullName>
    </submittedName>
</protein>
<dbReference type="PANTHER" id="PTHR42946:SF1">
    <property type="entry name" value="PHOSPHOGLUCOMUTASE (ALPHA-D-GLUCOSE-1,6-BISPHOSPHATE-DEPENDENT)"/>
    <property type="match status" value="1"/>
</dbReference>
<dbReference type="GO" id="GO:0005975">
    <property type="term" value="P:carbohydrate metabolic process"/>
    <property type="evidence" value="ECO:0007669"/>
    <property type="project" value="InterPro"/>
</dbReference>
<dbReference type="InterPro" id="IPR005844">
    <property type="entry name" value="A-D-PHexomutase_a/b/a-I"/>
</dbReference>
<feature type="domain" description="Alpha-D-phosphohexomutase alpha/beta/alpha" evidence="4">
    <location>
        <begin position="5"/>
        <end position="70"/>
    </location>
</feature>
<dbReference type="GO" id="GO:0005829">
    <property type="term" value="C:cytosol"/>
    <property type="evidence" value="ECO:0007669"/>
    <property type="project" value="TreeGrafter"/>
</dbReference>
<name>T1BL95_9ZZZZ</name>
<dbReference type="Pfam" id="PF02878">
    <property type="entry name" value="PGM_PMM_I"/>
    <property type="match status" value="1"/>
</dbReference>
<evidence type="ECO:0000256" key="1">
    <source>
        <dbReference type="ARBA" id="ARBA00001946"/>
    </source>
</evidence>
<feature type="non-terminal residue" evidence="5">
    <location>
        <position position="70"/>
    </location>
</feature>
<comment type="cofactor">
    <cofactor evidence="1">
        <name>Mg(2+)</name>
        <dbReference type="ChEBI" id="CHEBI:18420"/>
    </cofactor>
</comment>
<evidence type="ECO:0000256" key="2">
    <source>
        <dbReference type="ARBA" id="ARBA00010231"/>
    </source>
</evidence>
<dbReference type="Gene3D" id="3.40.120.10">
    <property type="entry name" value="Alpha-D-Glucose-1,6-Bisphosphate, subunit A, domain 3"/>
    <property type="match status" value="1"/>
</dbReference>
<dbReference type="InterPro" id="IPR050060">
    <property type="entry name" value="Phosphoglucosamine_mutase"/>
</dbReference>
<keyword evidence="3" id="KW-0597">Phosphoprotein</keyword>
<dbReference type="GO" id="GO:0000287">
    <property type="term" value="F:magnesium ion binding"/>
    <property type="evidence" value="ECO:0007669"/>
    <property type="project" value="InterPro"/>
</dbReference>
<evidence type="ECO:0000256" key="3">
    <source>
        <dbReference type="ARBA" id="ARBA00022553"/>
    </source>
</evidence>
<proteinExistence type="inferred from homology"/>
<dbReference type="EMBL" id="AUZX01008727">
    <property type="protein sequence ID" value="EQD54720.1"/>
    <property type="molecule type" value="Genomic_DNA"/>
</dbReference>
<feature type="non-terminal residue" evidence="5">
    <location>
        <position position="1"/>
    </location>
</feature>
<dbReference type="AlphaFoldDB" id="T1BL95"/>
<comment type="similarity">
    <text evidence="2">Belongs to the phosphohexose mutase family.</text>
</comment>
<comment type="caution">
    <text evidence="5">The sequence shown here is derived from an EMBL/GenBank/DDBJ whole genome shotgun (WGS) entry which is preliminary data.</text>
</comment>
<dbReference type="InterPro" id="IPR016055">
    <property type="entry name" value="A-D-PHexomutase_a/b/a-I/II/III"/>
</dbReference>
<gene>
    <name evidence="5" type="ORF">B1A_12088</name>
</gene>
<accession>T1BL95</accession>
<organism evidence="5">
    <name type="scientific">mine drainage metagenome</name>
    <dbReference type="NCBI Taxonomy" id="410659"/>
    <lineage>
        <taxon>unclassified sequences</taxon>
        <taxon>metagenomes</taxon>
        <taxon>ecological metagenomes</taxon>
    </lineage>
</organism>
<dbReference type="GO" id="GO:0006048">
    <property type="term" value="P:UDP-N-acetylglucosamine biosynthetic process"/>
    <property type="evidence" value="ECO:0007669"/>
    <property type="project" value="TreeGrafter"/>
</dbReference>
<dbReference type="GO" id="GO:0009252">
    <property type="term" value="P:peptidoglycan biosynthetic process"/>
    <property type="evidence" value="ECO:0007669"/>
    <property type="project" value="TreeGrafter"/>
</dbReference>
<dbReference type="PROSITE" id="PS00710">
    <property type="entry name" value="PGM_PMM"/>
    <property type="match status" value="1"/>
</dbReference>
<evidence type="ECO:0000259" key="4">
    <source>
        <dbReference type="Pfam" id="PF02878"/>
    </source>
</evidence>